<name>A0A0A8Y132_ARUDO</name>
<sequence>MSTIRNGAAGAGVPPLSTI</sequence>
<dbReference type="EMBL" id="GBRH01279207">
    <property type="protein sequence ID" value="JAD18688.1"/>
    <property type="molecule type" value="Transcribed_RNA"/>
</dbReference>
<organism evidence="1">
    <name type="scientific">Arundo donax</name>
    <name type="common">Giant reed</name>
    <name type="synonym">Donax arundinaceus</name>
    <dbReference type="NCBI Taxonomy" id="35708"/>
    <lineage>
        <taxon>Eukaryota</taxon>
        <taxon>Viridiplantae</taxon>
        <taxon>Streptophyta</taxon>
        <taxon>Embryophyta</taxon>
        <taxon>Tracheophyta</taxon>
        <taxon>Spermatophyta</taxon>
        <taxon>Magnoliopsida</taxon>
        <taxon>Liliopsida</taxon>
        <taxon>Poales</taxon>
        <taxon>Poaceae</taxon>
        <taxon>PACMAD clade</taxon>
        <taxon>Arundinoideae</taxon>
        <taxon>Arundineae</taxon>
        <taxon>Arundo</taxon>
    </lineage>
</organism>
<dbReference type="AlphaFoldDB" id="A0A0A8Y132"/>
<protein>
    <submittedName>
        <fullName evidence="1">Uncharacterized protein</fullName>
    </submittedName>
</protein>
<accession>A0A0A8Y132</accession>
<reference evidence="1" key="2">
    <citation type="journal article" date="2015" name="Data Brief">
        <title>Shoot transcriptome of the giant reed, Arundo donax.</title>
        <authorList>
            <person name="Barrero R.A."/>
            <person name="Guerrero F.D."/>
            <person name="Moolhuijzen P."/>
            <person name="Goolsby J.A."/>
            <person name="Tidwell J."/>
            <person name="Bellgard S.E."/>
            <person name="Bellgard M.I."/>
        </authorList>
    </citation>
    <scope>NUCLEOTIDE SEQUENCE</scope>
    <source>
        <tissue evidence="1">Shoot tissue taken approximately 20 cm above the soil surface</tissue>
    </source>
</reference>
<proteinExistence type="predicted"/>
<reference evidence="1" key="1">
    <citation type="submission" date="2014-09" db="EMBL/GenBank/DDBJ databases">
        <authorList>
            <person name="Magalhaes I.L.F."/>
            <person name="Oliveira U."/>
            <person name="Santos F.R."/>
            <person name="Vidigal T.H.D.A."/>
            <person name="Brescovit A.D."/>
            <person name="Santos A.J."/>
        </authorList>
    </citation>
    <scope>NUCLEOTIDE SEQUENCE</scope>
    <source>
        <tissue evidence="1">Shoot tissue taken approximately 20 cm above the soil surface</tissue>
    </source>
</reference>
<evidence type="ECO:0000313" key="1">
    <source>
        <dbReference type="EMBL" id="JAD18688.1"/>
    </source>
</evidence>